<dbReference type="InterPro" id="IPR029045">
    <property type="entry name" value="ClpP/crotonase-like_dom_sf"/>
</dbReference>
<dbReference type="AlphaFoldDB" id="A0A9W4SQF3"/>
<protein>
    <submittedName>
        <fullName evidence="2">5327_t:CDS:1</fullName>
    </submittedName>
</protein>
<feature type="domain" description="CoA carboxyltransferase C-terminal" evidence="1">
    <location>
        <begin position="287"/>
        <end position="423"/>
    </location>
</feature>
<evidence type="ECO:0000313" key="3">
    <source>
        <dbReference type="Proteomes" id="UP001153678"/>
    </source>
</evidence>
<dbReference type="PANTHER" id="PTHR45728:SF3">
    <property type="entry name" value="ACETYL-COA CARBOXYLASE"/>
    <property type="match status" value="1"/>
</dbReference>
<dbReference type="PROSITE" id="PS50989">
    <property type="entry name" value="COA_CT_CTER"/>
    <property type="match status" value="1"/>
</dbReference>
<evidence type="ECO:0000259" key="1">
    <source>
        <dbReference type="PROSITE" id="PS50989"/>
    </source>
</evidence>
<keyword evidence="3" id="KW-1185">Reference proteome</keyword>
<gene>
    <name evidence="2" type="ORF">FWILDA_LOCUS8265</name>
</gene>
<dbReference type="EMBL" id="CAMKVN010001739">
    <property type="protein sequence ID" value="CAI2177797.1"/>
    <property type="molecule type" value="Genomic_DNA"/>
</dbReference>
<name>A0A9W4SQF3_9GLOM</name>
<dbReference type="PANTHER" id="PTHR45728">
    <property type="entry name" value="ACETYL-COA CARBOXYLASE, ISOFORM A"/>
    <property type="match status" value="1"/>
</dbReference>
<dbReference type="InterPro" id="IPR013537">
    <property type="entry name" value="AcCoA_COase_cen"/>
</dbReference>
<dbReference type="GO" id="GO:0006633">
    <property type="term" value="P:fatty acid biosynthetic process"/>
    <property type="evidence" value="ECO:0007669"/>
    <property type="project" value="InterPro"/>
</dbReference>
<dbReference type="SUPFAM" id="SSF52096">
    <property type="entry name" value="ClpP/crotonase"/>
    <property type="match status" value="1"/>
</dbReference>
<sequence>MAYQLELIRLTNFDITPCFPARLRNSVSTAEYLISESDRLLKPKQVEAVKGFIDRHGKRLWRLRLTGAEVRFKVEDSTLGTSYPLRVIINNVSGWILKSIGRPHLQPTHAKEWLQPRRYKTYLMGTTYAYDFPELFRQAIRIRWNRASYHSSNLKYSSDVLEAKELVLDENNNLQEVERASKRIHLVWLQISLLFLPPNIPKSYKQLHQNGRKSVIAERKEKHDIKSPILLDQKMGLLLVVQLVLELTKYVRLGQRTIQNEDTWDRDVNYMPPKGPYDPRYPRWWSKDMFQEILKYVSYIVDELTNYKQYVFVYISNGELRGGAWVVIDPTINDDMMEMYADEKSRAGVLEPEGIVEIKFRKPQLLATIENLDAREQELLLIYSRMAIQFAVLHDTPRRMKSRETIINSLEWKESRRFFYWRV</sequence>
<dbReference type="GO" id="GO:0005524">
    <property type="term" value="F:ATP binding"/>
    <property type="evidence" value="ECO:0007669"/>
    <property type="project" value="InterPro"/>
</dbReference>
<accession>A0A9W4SQF3</accession>
<dbReference type="Pfam" id="PF08326">
    <property type="entry name" value="ACC_central"/>
    <property type="match status" value="1"/>
</dbReference>
<dbReference type="GO" id="GO:0003989">
    <property type="term" value="F:acetyl-CoA carboxylase activity"/>
    <property type="evidence" value="ECO:0007669"/>
    <property type="project" value="InterPro"/>
</dbReference>
<dbReference type="Gene3D" id="3.90.226.10">
    <property type="entry name" value="2-enoyl-CoA Hydratase, Chain A, domain 1"/>
    <property type="match status" value="2"/>
</dbReference>
<dbReference type="Proteomes" id="UP001153678">
    <property type="component" value="Unassembled WGS sequence"/>
</dbReference>
<dbReference type="InterPro" id="IPR034733">
    <property type="entry name" value="AcCoA_carboxyl_beta"/>
</dbReference>
<evidence type="ECO:0000313" key="2">
    <source>
        <dbReference type="EMBL" id="CAI2177797.1"/>
    </source>
</evidence>
<dbReference type="InterPro" id="IPR049076">
    <property type="entry name" value="ACCA"/>
</dbReference>
<comment type="caution">
    <text evidence="2">The sequence shown here is derived from an EMBL/GenBank/DDBJ whole genome shotgun (WGS) entry which is preliminary data.</text>
</comment>
<dbReference type="Pfam" id="PF01039">
    <property type="entry name" value="Carboxyl_trans"/>
    <property type="match status" value="1"/>
</dbReference>
<organism evidence="2 3">
    <name type="scientific">Funneliformis geosporum</name>
    <dbReference type="NCBI Taxonomy" id="1117311"/>
    <lineage>
        <taxon>Eukaryota</taxon>
        <taxon>Fungi</taxon>
        <taxon>Fungi incertae sedis</taxon>
        <taxon>Mucoromycota</taxon>
        <taxon>Glomeromycotina</taxon>
        <taxon>Glomeromycetes</taxon>
        <taxon>Glomerales</taxon>
        <taxon>Glomeraceae</taxon>
        <taxon>Funneliformis</taxon>
    </lineage>
</organism>
<reference evidence="2" key="1">
    <citation type="submission" date="2022-08" db="EMBL/GenBank/DDBJ databases">
        <authorList>
            <person name="Kallberg Y."/>
            <person name="Tangrot J."/>
            <person name="Rosling A."/>
        </authorList>
    </citation>
    <scope>NUCLEOTIDE SEQUENCE</scope>
    <source>
        <strain evidence="2">Wild A</strain>
    </source>
</reference>
<proteinExistence type="predicted"/>
<dbReference type="GO" id="GO:0005739">
    <property type="term" value="C:mitochondrion"/>
    <property type="evidence" value="ECO:0007669"/>
    <property type="project" value="TreeGrafter"/>
</dbReference>
<dbReference type="InterPro" id="IPR011763">
    <property type="entry name" value="COA_CT_C"/>
</dbReference>
<dbReference type="OrthoDB" id="14612at2759"/>